<feature type="transmembrane region" description="Helical" evidence="2">
    <location>
        <begin position="69"/>
        <end position="98"/>
    </location>
</feature>
<name>A0A9X2BDD6_9BACL</name>
<keyword evidence="2" id="KW-1133">Transmembrane helix</keyword>
<evidence type="ECO:0000256" key="2">
    <source>
        <dbReference type="SAM" id="Phobius"/>
    </source>
</evidence>
<dbReference type="RefSeq" id="WP_053357860.1">
    <property type="nucleotide sequence ID" value="NZ_JAIWJX010000002.1"/>
</dbReference>
<proteinExistence type="predicted"/>
<dbReference type="PANTHER" id="PTHR40040">
    <property type="entry name" value="SMALL HYDROPHOBIC PROTEIN-RELATED"/>
    <property type="match status" value="1"/>
</dbReference>
<evidence type="ECO:0000256" key="1">
    <source>
        <dbReference type="SAM" id="MobiDB-lite"/>
    </source>
</evidence>
<organism evidence="3 4">
    <name type="scientific">Fictibacillus marinisediminis</name>
    <dbReference type="NCBI Taxonomy" id="2878389"/>
    <lineage>
        <taxon>Bacteria</taxon>
        <taxon>Bacillati</taxon>
        <taxon>Bacillota</taxon>
        <taxon>Bacilli</taxon>
        <taxon>Bacillales</taxon>
        <taxon>Fictibacillaceae</taxon>
        <taxon>Fictibacillus</taxon>
    </lineage>
</organism>
<feature type="transmembrane region" description="Helical" evidence="2">
    <location>
        <begin position="110"/>
        <end position="129"/>
    </location>
</feature>
<evidence type="ECO:0000313" key="3">
    <source>
        <dbReference type="EMBL" id="MCK6257724.1"/>
    </source>
</evidence>
<feature type="compositionally biased region" description="Basic and acidic residues" evidence="1">
    <location>
        <begin position="41"/>
        <end position="63"/>
    </location>
</feature>
<reference evidence="3" key="1">
    <citation type="submission" date="2021-09" db="EMBL/GenBank/DDBJ databases">
        <title>Genome analysis of Fictibacillus sp. KIGAM418 isolated from marine sediment.</title>
        <authorList>
            <person name="Seo M.-J."/>
            <person name="Cho E.-S."/>
            <person name="Hwang C.Y."/>
        </authorList>
    </citation>
    <scope>NUCLEOTIDE SEQUENCE</scope>
    <source>
        <strain evidence="3">KIGAM418</strain>
    </source>
</reference>
<comment type="caution">
    <text evidence="3">The sequence shown here is derived from an EMBL/GenBank/DDBJ whole genome shotgun (WGS) entry which is preliminary data.</text>
</comment>
<feature type="region of interest" description="Disordered" evidence="1">
    <location>
        <begin position="1"/>
        <end position="63"/>
    </location>
</feature>
<feature type="compositionally biased region" description="Basic and acidic residues" evidence="1">
    <location>
        <begin position="8"/>
        <end position="26"/>
    </location>
</feature>
<gene>
    <name evidence="3" type="ORF">LCY76_14140</name>
</gene>
<evidence type="ECO:0000313" key="4">
    <source>
        <dbReference type="Proteomes" id="UP001139011"/>
    </source>
</evidence>
<accession>A0A9X2BDD6</accession>
<keyword evidence="4" id="KW-1185">Reference proteome</keyword>
<dbReference type="EMBL" id="JAIWJX010000002">
    <property type="protein sequence ID" value="MCK6257724.1"/>
    <property type="molecule type" value="Genomic_DNA"/>
</dbReference>
<dbReference type="InterPro" id="IPR055338">
    <property type="entry name" value="YqfX-like"/>
</dbReference>
<keyword evidence="2" id="KW-0812">Transmembrane</keyword>
<dbReference type="PANTHER" id="PTHR40040:SF1">
    <property type="entry name" value="MEMBRANE PROTEIN"/>
    <property type="match status" value="1"/>
</dbReference>
<sequence>MAEDKEFESEYRREPVNRDSDYREEMAADVVPITSGAALPEYDRPRDEREHVERERHEERDDRGQAGRVIGMFSVILSVLSLFILPVLFGAAGIIGGFIAARRGATTSGYWAIGIGIASIVISLLFAPFF</sequence>
<protein>
    <submittedName>
        <fullName evidence="3">DUF4190 domain-containing protein</fullName>
    </submittedName>
</protein>
<keyword evidence="2" id="KW-0472">Membrane</keyword>
<dbReference type="AlphaFoldDB" id="A0A9X2BDD6"/>
<dbReference type="Proteomes" id="UP001139011">
    <property type="component" value="Unassembled WGS sequence"/>
</dbReference>